<sequence>MARVERDGHAPGFTATDCNGNSFTLSSFIDRMNVLLVLNRGFS</sequence>
<organism evidence="1 2">
    <name type="scientific">Desulfocapsa sulfexigens (strain DSM 10523 / SB164P1)</name>
    <dbReference type="NCBI Taxonomy" id="1167006"/>
    <lineage>
        <taxon>Bacteria</taxon>
        <taxon>Pseudomonadati</taxon>
        <taxon>Thermodesulfobacteriota</taxon>
        <taxon>Desulfobulbia</taxon>
        <taxon>Desulfobulbales</taxon>
        <taxon>Desulfocapsaceae</taxon>
        <taxon>Desulfocapsa</taxon>
    </lineage>
</organism>
<evidence type="ECO:0000313" key="2">
    <source>
        <dbReference type="Proteomes" id="UP000011721"/>
    </source>
</evidence>
<dbReference type="AlphaFoldDB" id="M1PH30"/>
<evidence type="ECO:0000313" key="1">
    <source>
        <dbReference type="EMBL" id="AGF78925.1"/>
    </source>
</evidence>
<keyword evidence="2" id="KW-1185">Reference proteome</keyword>
<evidence type="ECO:0008006" key="3">
    <source>
        <dbReference type="Google" id="ProtNLM"/>
    </source>
</evidence>
<proteinExistence type="predicted"/>
<name>M1PH30_DESSD</name>
<protein>
    <recommendedName>
        <fullName evidence="3">Redoxin domain-containing protein</fullName>
    </recommendedName>
</protein>
<accession>M1PH30</accession>
<gene>
    <name evidence="1" type="ordered locus">UWK_02385</name>
</gene>
<dbReference type="STRING" id="1167006.UWK_02385"/>
<dbReference type="Proteomes" id="UP000011721">
    <property type="component" value="Chromosome"/>
</dbReference>
<dbReference type="HOGENOM" id="CLU_218258_0_0_7"/>
<reference evidence="2" key="1">
    <citation type="journal article" date="2013" name="Stand. Genomic Sci.">
        <title>Complete genome sequence of Desulfocapsa sulfexigens, a marine deltaproteobacterium specialized in disproportionating inorganic sulfur compounds.</title>
        <authorList>
            <person name="Finster K.W."/>
            <person name="Kjeldsen K.U."/>
            <person name="Kube M."/>
            <person name="Reinhardt R."/>
            <person name="Mussmann M."/>
            <person name="Amann R."/>
            <person name="Schreiber L."/>
        </authorList>
    </citation>
    <scope>NUCLEOTIDE SEQUENCE [LARGE SCALE GENOMIC DNA]</scope>
    <source>
        <strain evidence="2">DSM 10523 / SB164P1</strain>
    </source>
</reference>
<dbReference type="RefSeq" id="WP_015404613.1">
    <property type="nucleotide sequence ID" value="NC_020304.1"/>
</dbReference>
<dbReference type="EMBL" id="CP003985">
    <property type="protein sequence ID" value="AGF78925.1"/>
    <property type="molecule type" value="Genomic_DNA"/>
</dbReference>
<dbReference type="KEGG" id="dsf:UWK_02385"/>